<name>A0A2T4YTM7_9SPHN</name>
<reference evidence="1 2" key="1">
    <citation type="submission" date="2018-04" db="EMBL/GenBank/DDBJ databases">
        <title>Genomic Encyclopedia of Type Strains, Phase III (KMG-III): the genomes of soil and plant-associated and newly described type strains.</title>
        <authorList>
            <person name="Whitman W."/>
        </authorList>
    </citation>
    <scope>NUCLEOTIDE SEQUENCE [LARGE SCALE GENOMIC DNA]</scope>
    <source>
        <strain evidence="1 2">NW12</strain>
    </source>
</reference>
<evidence type="ECO:0000313" key="2">
    <source>
        <dbReference type="Proteomes" id="UP000240996"/>
    </source>
</evidence>
<organism evidence="1 2">
    <name type="scientific">Sphingomonas aerolata</name>
    <dbReference type="NCBI Taxonomy" id="185951"/>
    <lineage>
        <taxon>Bacteria</taxon>
        <taxon>Pseudomonadati</taxon>
        <taxon>Pseudomonadota</taxon>
        <taxon>Alphaproteobacteria</taxon>
        <taxon>Sphingomonadales</taxon>
        <taxon>Sphingomonadaceae</taxon>
        <taxon>Sphingomonas</taxon>
    </lineage>
</organism>
<comment type="caution">
    <text evidence="1">The sequence shown here is derived from an EMBL/GenBank/DDBJ whole genome shotgun (WGS) entry which is preliminary data.</text>
</comment>
<evidence type="ECO:0000313" key="1">
    <source>
        <dbReference type="EMBL" id="PTM47159.1"/>
    </source>
</evidence>
<accession>A0A2T4YTM7</accession>
<gene>
    <name evidence="1" type="ORF">C8J24_0542</name>
</gene>
<dbReference type="EMBL" id="PZZN01000001">
    <property type="protein sequence ID" value="PTM47159.1"/>
    <property type="molecule type" value="Genomic_DNA"/>
</dbReference>
<dbReference type="InterPro" id="IPR027599">
    <property type="entry name" value="PqqD-rel_X"/>
</dbReference>
<dbReference type="RefSeq" id="WP_244180366.1">
    <property type="nucleotide sequence ID" value="NZ_PZZN01000001.1"/>
</dbReference>
<dbReference type="AlphaFoldDB" id="A0A2T4YTM7"/>
<sequence length="95" mass="9728">MDTAAPGAIYRADPPGGLVVVPLDAFTAVYHRRSGMTHLLTEPAPQILAILGDAGLSLDALLDRLADDYDLADATASALAARLDELVAAGLVATS</sequence>
<keyword evidence="2" id="KW-1185">Reference proteome</keyword>
<dbReference type="NCBIfam" id="TIGR04353">
    <property type="entry name" value="PqqD_rel_X"/>
    <property type="match status" value="1"/>
</dbReference>
<protein>
    <submittedName>
        <fullName evidence="1">PqqD family protein of HPr-rel-A system</fullName>
    </submittedName>
</protein>
<proteinExistence type="predicted"/>
<dbReference type="Proteomes" id="UP000240996">
    <property type="component" value="Unassembled WGS sequence"/>
</dbReference>